<dbReference type="KEGG" id="serw:FY030_01255"/>
<dbReference type="RefSeq" id="WP_158059931.1">
    <property type="nucleotide sequence ID" value="NZ_CP044427.1"/>
</dbReference>
<reference evidence="1 2" key="1">
    <citation type="submission" date="2019-09" db="EMBL/GenBank/DDBJ databases">
        <title>Serinicoccus pratensis sp. nov., isolated from meadow soil.</title>
        <authorList>
            <person name="Zhang W."/>
        </authorList>
    </citation>
    <scope>NUCLEOTIDE SEQUENCE [LARGE SCALE GENOMIC DNA]</scope>
    <source>
        <strain evidence="1 2">W204</strain>
    </source>
</reference>
<accession>A0A5J6V3J8</accession>
<dbReference type="AlphaFoldDB" id="A0A5J6V3J8"/>
<dbReference type="Proteomes" id="UP000326546">
    <property type="component" value="Chromosome"/>
</dbReference>
<sequence>MNGHLDQLIAQSIAHDRERELQSALRQRRGDTVGSRRGRHVAVAWQHSLRARLAHLWALSH</sequence>
<evidence type="ECO:0000313" key="1">
    <source>
        <dbReference type="EMBL" id="QFG67533.1"/>
    </source>
</evidence>
<keyword evidence="2" id="KW-1185">Reference proteome</keyword>
<dbReference type="EMBL" id="CP044427">
    <property type="protein sequence ID" value="QFG67533.1"/>
    <property type="molecule type" value="Genomic_DNA"/>
</dbReference>
<gene>
    <name evidence="1" type="ORF">FY030_01255</name>
</gene>
<evidence type="ECO:0000313" key="2">
    <source>
        <dbReference type="Proteomes" id="UP000326546"/>
    </source>
</evidence>
<protein>
    <submittedName>
        <fullName evidence="1">Uncharacterized protein</fullName>
    </submittedName>
</protein>
<name>A0A5J6V3J8_9MICO</name>
<proteinExistence type="predicted"/>
<organism evidence="1 2">
    <name type="scientific">Ornithinimicrobium pratense</name>
    <dbReference type="NCBI Taxonomy" id="2593973"/>
    <lineage>
        <taxon>Bacteria</taxon>
        <taxon>Bacillati</taxon>
        <taxon>Actinomycetota</taxon>
        <taxon>Actinomycetes</taxon>
        <taxon>Micrococcales</taxon>
        <taxon>Ornithinimicrobiaceae</taxon>
        <taxon>Ornithinimicrobium</taxon>
    </lineage>
</organism>